<dbReference type="InterPro" id="IPR035906">
    <property type="entry name" value="MetI-like_sf"/>
</dbReference>
<feature type="transmembrane region" description="Helical" evidence="7">
    <location>
        <begin position="175"/>
        <end position="195"/>
    </location>
</feature>
<dbReference type="CDD" id="cd06261">
    <property type="entry name" value="TM_PBP2"/>
    <property type="match status" value="1"/>
</dbReference>
<dbReference type="PANTHER" id="PTHR30193:SF37">
    <property type="entry name" value="INNER MEMBRANE ABC TRANSPORTER PERMEASE PROTEIN YCJO"/>
    <property type="match status" value="1"/>
</dbReference>
<feature type="transmembrane region" description="Helical" evidence="7">
    <location>
        <begin position="201"/>
        <end position="218"/>
    </location>
</feature>
<keyword evidence="3" id="KW-1003">Cell membrane</keyword>
<dbReference type="GeneID" id="301358427"/>
<comment type="subcellular location">
    <subcellularLocation>
        <location evidence="1 7">Cell membrane</location>
        <topology evidence="1 7">Multi-pass membrane protein</topology>
    </subcellularLocation>
</comment>
<dbReference type="Pfam" id="PF00528">
    <property type="entry name" value="BPD_transp_1"/>
    <property type="match status" value="1"/>
</dbReference>
<dbReference type="InterPro" id="IPR000515">
    <property type="entry name" value="MetI-like"/>
</dbReference>
<dbReference type="GO" id="GO:0005886">
    <property type="term" value="C:plasma membrane"/>
    <property type="evidence" value="ECO:0007669"/>
    <property type="project" value="UniProtKB-SubCell"/>
</dbReference>
<dbReference type="PANTHER" id="PTHR30193">
    <property type="entry name" value="ABC TRANSPORTER PERMEASE PROTEIN"/>
    <property type="match status" value="1"/>
</dbReference>
<evidence type="ECO:0000256" key="6">
    <source>
        <dbReference type="ARBA" id="ARBA00023136"/>
    </source>
</evidence>
<dbReference type="SUPFAM" id="SSF161098">
    <property type="entry name" value="MetI-like"/>
    <property type="match status" value="1"/>
</dbReference>
<proteinExistence type="inferred from homology"/>
<evidence type="ECO:0000313" key="10">
    <source>
        <dbReference type="Proteomes" id="UP000193587"/>
    </source>
</evidence>
<evidence type="ECO:0000256" key="2">
    <source>
        <dbReference type="ARBA" id="ARBA00022448"/>
    </source>
</evidence>
<feature type="transmembrane region" description="Helical" evidence="7">
    <location>
        <begin position="328"/>
        <end position="348"/>
    </location>
</feature>
<sequence length="356" mass="40000">MATSDETNDRVEQTYRRRARARIQSVGRRLRRAARPGWDRVRFARQDLTAAMPALPRVAYLFIAPFFVLFGLFLAFPVFYTLYLSFFEYQGVGEGSLFWIDLGPLYVEIPQIAQLNFVGLGNYARLLGNDLFWQSMFNTSYILAVQVPLMIGLALALALALNASFMRLKGVFRTAIALPVSANLVAYSTVFLLLFNEQLGFLNYVLSGVGLGPIPWLTSEFWARNTIIAAVTWRWTGYNMIILLAGLQTIPQQLYEAAEIDGANRWEKFRYVTLPQLKPVLLFVVVLSTIGTFKLFAEPYVITGGGPTNATITIVQYIYRQAFVNFNLGYASALTVVFVVVVSIFSIIQIKLGGED</sequence>
<feature type="domain" description="ABC transmembrane type-1" evidence="8">
    <location>
        <begin position="136"/>
        <end position="349"/>
    </location>
</feature>
<evidence type="ECO:0000256" key="4">
    <source>
        <dbReference type="ARBA" id="ARBA00022692"/>
    </source>
</evidence>
<evidence type="ECO:0000256" key="3">
    <source>
        <dbReference type="ARBA" id="ARBA00022475"/>
    </source>
</evidence>
<comment type="similarity">
    <text evidence="7">Belongs to the binding-protein-dependent transport system permease family.</text>
</comment>
<feature type="transmembrane region" description="Helical" evidence="7">
    <location>
        <begin position="141"/>
        <end position="163"/>
    </location>
</feature>
<dbReference type="Gene3D" id="1.10.3720.10">
    <property type="entry name" value="MetI-like"/>
    <property type="match status" value="1"/>
</dbReference>
<dbReference type="eggNOG" id="arCOG00157">
    <property type="taxonomic scope" value="Archaea"/>
</dbReference>
<feature type="transmembrane region" description="Helical" evidence="7">
    <location>
        <begin position="280"/>
        <end position="297"/>
    </location>
</feature>
<feature type="transmembrane region" description="Helical" evidence="7">
    <location>
        <begin position="58"/>
        <end position="80"/>
    </location>
</feature>
<evidence type="ECO:0000256" key="7">
    <source>
        <dbReference type="RuleBase" id="RU363032"/>
    </source>
</evidence>
<dbReference type="GO" id="GO:0055085">
    <property type="term" value="P:transmembrane transport"/>
    <property type="evidence" value="ECO:0007669"/>
    <property type="project" value="InterPro"/>
</dbReference>
<evidence type="ECO:0000256" key="1">
    <source>
        <dbReference type="ARBA" id="ARBA00004651"/>
    </source>
</evidence>
<dbReference type="PROSITE" id="PS50928">
    <property type="entry name" value="ABC_TM1"/>
    <property type="match status" value="1"/>
</dbReference>
<evidence type="ECO:0000256" key="5">
    <source>
        <dbReference type="ARBA" id="ARBA00022989"/>
    </source>
</evidence>
<evidence type="ECO:0000259" key="8">
    <source>
        <dbReference type="PROSITE" id="PS50928"/>
    </source>
</evidence>
<name>A0A1X4H3C3_HALEZ</name>
<dbReference type="RefSeq" id="WP_049931889.1">
    <property type="nucleotide sequence ID" value="NZ_ATXS01000007.1"/>
</dbReference>
<evidence type="ECO:0000313" key="9">
    <source>
        <dbReference type="EMBL" id="OSP05575.1"/>
    </source>
</evidence>
<dbReference type="AlphaFoldDB" id="A0A1X4H3C3"/>
<keyword evidence="5 7" id="KW-1133">Transmembrane helix</keyword>
<dbReference type="Proteomes" id="UP000193587">
    <property type="component" value="Unassembled WGS sequence"/>
</dbReference>
<dbReference type="STRING" id="1121945.GCA_000421805_02053"/>
<dbReference type="EMBL" id="NEDJ01000026">
    <property type="protein sequence ID" value="OSP05575.1"/>
    <property type="molecule type" value="Genomic_DNA"/>
</dbReference>
<gene>
    <name evidence="9" type="ORF">B9H04_09045</name>
</gene>
<keyword evidence="4 7" id="KW-0812">Transmembrane</keyword>
<comment type="caution">
    <text evidence="9">The sequence shown here is derived from an EMBL/GenBank/DDBJ whole genome shotgun (WGS) entry which is preliminary data.</text>
</comment>
<keyword evidence="2 7" id="KW-0813">Transport</keyword>
<organism evidence="9 10">
    <name type="scientific">Halorubrum ezzemoulense DSM 17463</name>
    <dbReference type="NCBI Taxonomy" id="1121945"/>
    <lineage>
        <taxon>Archaea</taxon>
        <taxon>Methanobacteriati</taxon>
        <taxon>Methanobacteriota</taxon>
        <taxon>Stenosarchaea group</taxon>
        <taxon>Halobacteria</taxon>
        <taxon>Halobacteriales</taxon>
        <taxon>Haloferacaceae</taxon>
        <taxon>Halorubrum</taxon>
    </lineage>
</organism>
<dbReference type="InterPro" id="IPR051393">
    <property type="entry name" value="ABC_transporter_permease"/>
</dbReference>
<accession>A0A1X4H3C3</accession>
<reference evidence="9 10" key="1">
    <citation type="submission" date="2017-04" db="EMBL/GenBank/DDBJ databases">
        <title>MLSA of the genus Halorubrum.</title>
        <authorList>
            <person name="De La Haba R."/>
            <person name="Sanchez-Porro C."/>
            <person name="Infante-Dominguez C."/>
            <person name="Ventosa A."/>
        </authorList>
    </citation>
    <scope>NUCLEOTIDE SEQUENCE [LARGE SCALE GENOMIC DNA]</scope>
    <source>
        <strain evidence="9 10">DSM 17463</strain>
    </source>
</reference>
<protein>
    <submittedName>
        <fullName evidence="9">ABC transporter permease</fullName>
    </submittedName>
</protein>
<keyword evidence="6 7" id="KW-0472">Membrane</keyword>